<protein>
    <recommendedName>
        <fullName evidence="2">Luciferase-like domain-containing protein</fullName>
    </recommendedName>
</protein>
<dbReference type="GO" id="GO:0016705">
    <property type="term" value="F:oxidoreductase activity, acting on paired donors, with incorporation or reduction of molecular oxygen"/>
    <property type="evidence" value="ECO:0007669"/>
    <property type="project" value="InterPro"/>
</dbReference>
<dbReference type="EMBL" id="UINC01049305">
    <property type="protein sequence ID" value="SVB60924.1"/>
    <property type="molecule type" value="Genomic_DNA"/>
</dbReference>
<sequence length="57" mass="6669">MGKLQFGLWDSFGVNEMARSPVAADIYEQHIRQVQVAEQLGYNPYFIIEHRTPMWAK</sequence>
<name>A0A382FF23_9ZZZZ</name>
<dbReference type="SUPFAM" id="SSF51679">
    <property type="entry name" value="Bacterial luciferase-like"/>
    <property type="match status" value="1"/>
</dbReference>
<dbReference type="InterPro" id="IPR036661">
    <property type="entry name" value="Luciferase-like_sf"/>
</dbReference>
<organism evidence="1">
    <name type="scientific">marine metagenome</name>
    <dbReference type="NCBI Taxonomy" id="408172"/>
    <lineage>
        <taxon>unclassified sequences</taxon>
        <taxon>metagenomes</taxon>
        <taxon>ecological metagenomes</taxon>
    </lineage>
</organism>
<proteinExistence type="predicted"/>
<accession>A0A382FF23</accession>
<dbReference type="AlphaFoldDB" id="A0A382FF23"/>
<evidence type="ECO:0000313" key="1">
    <source>
        <dbReference type="EMBL" id="SVB60924.1"/>
    </source>
</evidence>
<evidence type="ECO:0008006" key="2">
    <source>
        <dbReference type="Google" id="ProtNLM"/>
    </source>
</evidence>
<gene>
    <name evidence="1" type="ORF">METZ01_LOCUS213778</name>
</gene>
<reference evidence="1" key="1">
    <citation type="submission" date="2018-05" db="EMBL/GenBank/DDBJ databases">
        <authorList>
            <person name="Lanie J.A."/>
            <person name="Ng W.-L."/>
            <person name="Kazmierczak K.M."/>
            <person name="Andrzejewski T.M."/>
            <person name="Davidsen T.M."/>
            <person name="Wayne K.J."/>
            <person name="Tettelin H."/>
            <person name="Glass J.I."/>
            <person name="Rusch D."/>
            <person name="Podicherti R."/>
            <person name="Tsui H.-C.T."/>
            <person name="Winkler M.E."/>
        </authorList>
    </citation>
    <scope>NUCLEOTIDE SEQUENCE</scope>
</reference>